<reference evidence="2 3" key="1">
    <citation type="journal article" date="2020" name="Front. Microbiol.">
        <title>Genomic Analysis and Antimicrobial Resistance of Aliarcobacter cryaerophilus Strains From German Water Poultry.</title>
        <authorList>
            <person name="Muller E."/>
            <person name="Hotzel H."/>
            <person name="Ahlers C."/>
            <person name="Hanel I."/>
            <person name="Tomaso H."/>
            <person name="Abdel-Glil M.Y."/>
        </authorList>
    </citation>
    <scope>NUCLEOTIDE SEQUENCE [LARGE SCALE GENOMIC DNA]</scope>
    <source>
        <strain evidence="2 3">16CS1285-4</strain>
    </source>
</reference>
<dbReference type="EMBL" id="CP060693">
    <property type="protein sequence ID" value="QNM90625.1"/>
    <property type="molecule type" value="Genomic_DNA"/>
</dbReference>
<gene>
    <name evidence="2" type="ORF">HOO34_02525</name>
</gene>
<sequence length="138" mass="16150">MIGFIKKAIGMSGLFRSPKRANELIDEQIFATMKSIGGMFKEDGVMKEIERERLKLQVEQDEFLKKYEKGEINEDLAASIADRLTQKYKDLGVKIDELKDIRENIKSYDSISKAKEIEFHKELKKHQERTYQEVLKGY</sequence>
<feature type="coiled-coil region" evidence="1">
    <location>
        <begin position="46"/>
        <end position="101"/>
    </location>
</feature>
<dbReference type="Proteomes" id="UP000515842">
    <property type="component" value="Chromosome"/>
</dbReference>
<proteinExistence type="predicted"/>
<evidence type="ECO:0000313" key="2">
    <source>
        <dbReference type="EMBL" id="QNM90625.1"/>
    </source>
</evidence>
<dbReference type="AlphaFoldDB" id="A0A7G9LPS6"/>
<organism evidence="2 3">
    <name type="scientific">Aliarcobacter cryaerophilus</name>
    <dbReference type="NCBI Taxonomy" id="28198"/>
    <lineage>
        <taxon>Bacteria</taxon>
        <taxon>Pseudomonadati</taxon>
        <taxon>Campylobacterota</taxon>
        <taxon>Epsilonproteobacteria</taxon>
        <taxon>Campylobacterales</taxon>
        <taxon>Arcobacteraceae</taxon>
        <taxon>Aliarcobacter</taxon>
    </lineage>
</organism>
<dbReference type="RefSeq" id="WP_157278555.1">
    <property type="nucleotide sequence ID" value="NZ_CP060693.1"/>
</dbReference>
<keyword evidence="1" id="KW-0175">Coiled coil</keyword>
<name>A0A7G9LPS6_9BACT</name>
<evidence type="ECO:0000256" key="1">
    <source>
        <dbReference type="SAM" id="Coils"/>
    </source>
</evidence>
<protein>
    <submittedName>
        <fullName evidence="2">Uncharacterized protein</fullName>
    </submittedName>
</protein>
<evidence type="ECO:0000313" key="3">
    <source>
        <dbReference type="Proteomes" id="UP000515842"/>
    </source>
</evidence>
<accession>A0A7G9LPS6</accession>